<sequence>MSNKPREAEARVRRMIEHIEHSGELLALIIRASYAKPGISFFTHSSLSQQVGYMQHPSGKLIDPHVHNPVKREVDLTQEVLVLRKGRLRVDFYDENQAYLYSRTLEAGDVILLIKGGHGFEVLEEIEMFEIKQGPYAGDEDKTRFQGISADKVKV</sequence>
<proteinExistence type="predicted"/>
<dbReference type="SUPFAM" id="SSF51182">
    <property type="entry name" value="RmlC-like cupins"/>
    <property type="match status" value="1"/>
</dbReference>
<evidence type="ECO:0000313" key="2">
    <source>
        <dbReference type="Proteomes" id="UP000233332"/>
    </source>
</evidence>
<dbReference type="AlphaFoldDB" id="A0A2N3L6T6"/>
<dbReference type="EMBL" id="NXGX01000004">
    <property type="protein sequence ID" value="PKR58531.1"/>
    <property type="molecule type" value="Genomic_DNA"/>
</dbReference>
<protein>
    <submittedName>
        <fullName evidence="1">Uncharacterized protein</fullName>
    </submittedName>
</protein>
<gene>
    <name evidence="1" type="ORF">COO92_12455</name>
</gene>
<name>A0A2N3L6T6_9PROT</name>
<dbReference type="InterPro" id="IPR011051">
    <property type="entry name" value="RmlC_Cupin_sf"/>
</dbReference>
<dbReference type="Proteomes" id="UP000233332">
    <property type="component" value="Unassembled WGS sequence"/>
</dbReference>
<organism evidence="1 2">
    <name type="scientific">Thalassospira lohafexi</name>
    <dbReference type="NCBI Taxonomy" id="744227"/>
    <lineage>
        <taxon>Bacteria</taxon>
        <taxon>Pseudomonadati</taxon>
        <taxon>Pseudomonadota</taxon>
        <taxon>Alphaproteobacteria</taxon>
        <taxon>Rhodospirillales</taxon>
        <taxon>Thalassospiraceae</taxon>
        <taxon>Thalassospira</taxon>
    </lineage>
</organism>
<accession>A0A2N3L6T6</accession>
<keyword evidence="2" id="KW-1185">Reference proteome</keyword>
<comment type="caution">
    <text evidence="1">The sequence shown here is derived from an EMBL/GenBank/DDBJ whole genome shotgun (WGS) entry which is preliminary data.</text>
</comment>
<reference evidence="1 2" key="1">
    <citation type="submission" date="2017-09" db="EMBL/GenBank/DDBJ databases">
        <title>Biodiversity and function of Thalassospira species in the particle-attached aromatic-hydrocarbon-degrading consortia from the surface seawater of the China South Sea.</title>
        <authorList>
            <person name="Dong C."/>
            <person name="Lai Q."/>
            <person name="Shao Z."/>
        </authorList>
    </citation>
    <scope>NUCLEOTIDE SEQUENCE [LARGE SCALE GENOMIC DNA]</scope>
    <source>
        <strain evidence="1 2">139Z-12</strain>
    </source>
</reference>
<evidence type="ECO:0000313" key="1">
    <source>
        <dbReference type="EMBL" id="PKR58531.1"/>
    </source>
</evidence>